<evidence type="ECO:0000313" key="5">
    <source>
        <dbReference type="Proteomes" id="UP001165190"/>
    </source>
</evidence>
<dbReference type="OrthoDB" id="1879425at2759"/>
<sequence length="407" mass="45629">MENLLKQMREGFPGAGQGKTDESIRNQRIPPQKTQSFKREKRTQNWFRIPFSGKMMCSNGDSDHKLEQVLAVAAATYVVNSIAKQSIQDQKKSSAGLEPSLIRDKSRKKDKSSSISEPGTISKRFSGEGSRNGSGSAESKLSATDGMDGKEIKRAPSFRKSLTFADHLGSTSITKPRSSSKPNMLSGQTESAAPKPDHPAIKPGTARRADESVVPEIEPKRQSAPRPGTEQTKAEAWEKDEMAKIKERYMKLKSTILAWEEKKKKKAKNKLDRAESGLERKRERALLKFKNEMDHIKQAVDGARAQTEASQRNEELKEKEKTNTSILAWEEKKKKAKNKLDRAERGLERKRAQALLKFKKEMDYIKQAADGARAQAEASQRNDELKAKEKANIIRTTGEVPRTCICC</sequence>
<dbReference type="InterPro" id="IPR005516">
    <property type="entry name" value="Remorin_C"/>
</dbReference>
<evidence type="ECO:0000256" key="2">
    <source>
        <dbReference type="SAM" id="MobiDB-lite"/>
    </source>
</evidence>
<feature type="region of interest" description="Disordered" evidence="2">
    <location>
        <begin position="85"/>
        <end position="238"/>
    </location>
</feature>
<dbReference type="PANTHER" id="PTHR31471">
    <property type="entry name" value="OS02G0116800 PROTEIN"/>
    <property type="match status" value="1"/>
</dbReference>
<feature type="compositionally biased region" description="Polar residues" evidence="2">
    <location>
        <begin position="129"/>
        <end position="142"/>
    </location>
</feature>
<organism evidence="4 5">
    <name type="scientific">Hibiscus trionum</name>
    <name type="common">Flower of an hour</name>
    <dbReference type="NCBI Taxonomy" id="183268"/>
    <lineage>
        <taxon>Eukaryota</taxon>
        <taxon>Viridiplantae</taxon>
        <taxon>Streptophyta</taxon>
        <taxon>Embryophyta</taxon>
        <taxon>Tracheophyta</taxon>
        <taxon>Spermatophyta</taxon>
        <taxon>Magnoliopsida</taxon>
        <taxon>eudicotyledons</taxon>
        <taxon>Gunneridae</taxon>
        <taxon>Pentapetalae</taxon>
        <taxon>rosids</taxon>
        <taxon>malvids</taxon>
        <taxon>Malvales</taxon>
        <taxon>Malvaceae</taxon>
        <taxon>Malvoideae</taxon>
        <taxon>Hibiscus</taxon>
    </lineage>
</organism>
<reference evidence="4" key="1">
    <citation type="submission" date="2023-05" db="EMBL/GenBank/DDBJ databases">
        <title>Genome and transcriptome analyses reveal genes involved in the formation of fine ridges on petal epidermal cells in Hibiscus trionum.</title>
        <authorList>
            <person name="Koshimizu S."/>
            <person name="Masuda S."/>
            <person name="Ishii T."/>
            <person name="Shirasu K."/>
            <person name="Hoshino A."/>
            <person name="Arita M."/>
        </authorList>
    </citation>
    <scope>NUCLEOTIDE SEQUENCE</scope>
    <source>
        <strain evidence="4">Hamamatsu line</strain>
    </source>
</reference>
<feature type="domain" description="Remorin C-terminal" evidence="3">
    <location>
        <begin position="231"/>
        <end position="323"/>
    </location>
</feature>
<evidence type="ECO:0000259" key="3">
    <source>
        <dbReference type="Pfam" id="PF03763"/>
    </source>
</evidence>
<dbReference type="EMBL" id="BSYR01000040">
    <property type="protein sequence ID" value="GMJ04640.1"/>
    <property type="molecule type" value="Genomic_DNA"/>
</dbReference>
<accession>A0A9W7IY10</accession>
<feature type="compositionally biased region" description="Basic and acidic residues" evidence="2">
    <location>
        <begin position="311"/>
        <end position="322"/>
    </location>
</feature>
<dbReference type="PANTHER" id="PTHR31471:SF51">
    <property type="entry name" value="REMORIN FAMILY PROTEIN"/>
    <property type="match status" value="1"/>
</dbReference>
<keyword evidence="5" id="KW-1185">Reference proteome</keyword>
<feature type="compositionally biased region" description="Basic and acidic residues" evidence="2">
    <location>
        <begin position="207"/>
        <end position="221"/>
    </location>
</feature>
<evidence type="ECO:0000313" key="4">
    <source>
        <dbReference type="EMBL" id="GMJ04640.1"/>
    </source>
</evidence>
<comment type="caution">
    <text evidence="4">The sequence shown here is derived from an EMBL/GenBank/DDBJ whole genome shotgun (WGS) entry which is preliminary data.</text>
</comment>
<proteinExistence type="inferred from homology"/>
<name>A0A9W7IY10_HIBTR</name>
<comment type="similarity">
    <text evidence="1">Belongs to the remorin family.</text>
</comment>
<feature type="compositionally biased region" description="Polar residues" evidence="2">
    <location>
        <begin position="169"/>
        <end position="191"/>
    </location>
</feature>
<evidence type="ECO:0000256" key="1">
    <source>
        <dbReference type="ARBA" id="ARBA00005711"/>
    </source>
</evidence>
<dbReference type="AlphaFoldDB" id="A0A9W7IY10"/>
<feature type="region of interest" description="Disordered" evidence="2">
    <location>
        <begin position="300"/>
        <end position="322"/>
    </location>
</feature>
<dbReference type="Pfam" id="PF03763">
    <property type="entry name" value="Remorin_C"/>
    <property type="match status" value="1"/>
</dbReference>
<dbReference type="Proteomes" id="UP001165190">
    <property type="component" value="Unassembled WGS sequence"/>
</dbReference>
<protein>
    <recommendedName>
        <fullName evidence="3">Remorin C-terminal domain-containing protein</fullName>
    </recommendedName>
</protein>
<feature type="region of interest" description="Disordered" evidence="2">
    <location>
        <begin position="1"/>
        <end position="42"/>
    </location>
</feature>
<gene>
    <name evidence="4" type="ORF">HRI_004133300</name>
</gene>